<accession>A0A061DG73</accession>
<dbReference type="InParanoid" id="A0A061DG73"/>
<dbReference type="HOGENOM" id="CLU_2390395_0_0_1"/>
<evidence type="ECO:0000313" key="1">
    <source>
        <dbReference type="EMBL" id="EOX91364.1"/>
    </source>
</evidence>
<dbReference type="AlphaFoldDB" id="A0A061DG73"/>
<reference evidence="1 2" key="1">
    <citation type="journal article" date="2013" name="Genome Biol.">
        <title>The genome sequence of the most widely cultivated cacao type and its use to identify candidate genes regulating pod color.</title>
        <authorList>
            <person name="Motamayor J.C."/>
            <person name="Mockaitis K."/>
            <person name="Schmutz J."/>
            <person name="Haiminen N."/>
            <person name="Iii D.L."/>
            <person name="Cornejo O."/>
            <person name="Findley S.D."/>
            <person name="Zheng P."/>
            <person name="Utro F."/>
            <person name="Royaert S."/>
            <person name="Saski C."/>
            <person name="Jenkins J."/>
            <person name="Podicheti R."/>
            <person name="Zhao M."/>
            <person name="Scheffler B.E."/>
            <person name="Stack J.C."/>
            <person name="Feltus F.A."/>
            <person name="Mustiga G.M."/>
            <person name="Amores F."/>
            <person name="Phillips W."/>
            <person name="Marelli J.P."/>
            <person name="May G.D."/>
            <person name="Shapiro H."/>
            <person name="Ma J."/>
            <person name="Bustamante C.D."/>
            <person name="Schnell R.J."/>
            <person name="Main D."/>
            <person name="Gilbert D."/>
            <person name="Parida L."/>
            <person name="Kuhn D.N."/>
        </authorList>
    </citation>
    <scope>NUCLEOTIDE SEQUENCE [LARGE SCALE GENOMIC DNA]</scope>
    <source>
        <strain evidence="2">cv. Matina 1-6</strain>
    </source>
</reference>
<keyword evidence="2" id="KW-1185">Reference proteome</keyword>
<gene>
    <name evidence="1" type="ORF">TCM_000583</name>
</gene>
<protein>
    <submittedName>
        <fullName evidence="1">Uncharacterized protein</fullName>
    </submittedName>
</protein>
<evidence type="ECO:0000313" key="2">
    <source>
        <dbReference type="Proteomes" id="UP000026915"/>
    </source>
</evidence>
<name>A0A061DG73_THECC</name>
<sequence length="94" mass="10479">MHLWDGGWVRGAALVNPKTACGLLPDTREDATLTNSAVVERAPARRMKRRTRWSSTSDGRKNGFLCSLAWAQIINFALCKVYLSTLTWVGTQIN</sequence>
<dbReference type="EMBL" id="CM001879">
    <property type="protein sequence ID" value="EOX91364.1"/>
    <property type="molecule type" value="Genomic_DNA"/>
</dbReference>
<proteinExistence type="predicted"/>
<dbReference type="Proteomes" id="UP000026915">
    <property type="component" value="Chromosome 1"/>
</dbReference>
<organism evidence="1 2">
    <name type="scientific">Theobroma cacao</name>
    <name type="common">Cacao</name>
    <name type="synonym">Cocoa</name>
    <dbReference type="NCBI Taxonomy" id="3641"/>
    <lineage>
        <taxon>Eukaryota</taxon>
        <taxon>Viridiplantae</taxon>
        <taxon>Streptophyta</taxon>
        <taxon>Embryophyta</taxon>
        <taxon>Tracheophyta</taxon>
        <taxon>Spermatophyta</taxon>
        <taxon>Magnoliopsida</taxon>
        <taxon>eudicotyledons</taxon>
        <taxon>Gunneridae</taxon>
        <taxon>Pentapetalae</taxon>
        <taxon>rosids</taxon>
        <taxon>malvids</taxon>
        <taxon>Malvales</taxon>
        <taxon>Malvaceae</taxon>
        <taxon>Byttnerioideae</taxon>
        <taxon>Theobroma</taxon>
    </lineage>
</organism>
<dbReference type="Gramene" id="EOX91364">
    <property type="protein sequence ID" value="EOX91364"/>
    <property type="gene ID" value="TCM_000583"/>
</dbReference>